<name>A0A8H5GNU0_9AGAR</name>
<dbReference type="AlphaFoldDB" id="A0A8H5GNU0"/>
<keyword evidence="3" id="KW-1185">Reference proteome</keyword>
<comment type="caution">
    <text evidence="2">The sequence shown here is derived from an EMBL/GenBank/DDBJ whole genome shotgun (WGS) entry which is preliminary data.</text>
</comment>
<dbReference type="Proteomes" id="UP000565441">
    <property type="component" value="Unassembled WGS sequence"/>
</dbReference>
<dbReference type="OrthoDB" id="1470350at2759"/>
<dbReference type="InterPro" id="IPR001130">
    <property type="entry name" value="TatD-like"/>
</dbReference>
<dbReference type="GO" id="GO:0016788">
    <property type="term" value="F:hydrolase activity, acting on ester bonds"/>
    <property type="evidence" value="ECO:0007669"/>
    <property type="project" value="InterPro"/>
</dbReference>
<dbReference type="SUPFAM" id="SSF51556">
    <property type="entry name" value="Metallo-dependent hydrolases"/>
    <property type="match status" value="1"/>
</dbReference>
<dbReference type="EMBL" id="JAACJP010000060">
    <property type="protein sequence ID" value="KAF5368264.1"/>
    <property type="molecule type" value="Genomic_DNA"/>
</dbReference>
<organism evidence="2 3">
    <name type="scientific">Tricholomella constricta</name>
    <dbReference type="NCBI Taxonomy" id="117010"/>
    <lineage>
        <taxon>Eukaryota</taxon>
        <taxon>Fungi</taxon>
        <taxon>Dikarya</taxon>
        <taxon>Basidiomycota</taxon>
        <taxon>Agaricomycotina</taxon>
        <taxon>Agaricomycetes</taxon>
        <taxon>Agaricomycetidae</taxon>
        <taxon>Agaricales</taxon>
        <taxon>Tricholomatineae</taxon>
        <taxon>Lyophyllaceae</taxon>
        <taxon>Tricholomella</taxon>
    </lineage>
</organism>
<sequence>MSHPRCVGWGEMGLDYHYDNSPRDVQQAVFARQLSQAVRLGKPLTIHTREAGADTERILKNQVPKEHPVCNFPPISQRPAFRTNSPAPGGRSTSTASPTPPNSHSASSTTSPTSTSESQVRSLPAPLSSFPT</sequence>
<gene>
    <name evidence="2" type="ORF">D9615_010367</name>
</gene>
<evidence type="ECO:0000313" key="2">
    <source>
        <dbReference type="EMBL" id="KAF5368264.1"/>
    </source>
</evidence>
<evidence type="ECO:0000313" key="3">
    <source>
        <dbReference type="Proteomes" id="UP000565441"/>
    </source>
</evidence>
<reference evidence="2 3" key="1">
    <citation type="journal article" date="2020" name="ISME J.">
        <title>Uncovering the hidden diversity of litter-decomposition mechanisms in mushroom-forming fungi.</title>
        <authorList>
            <person name="Floudas D."/>
            <person name="Bentzer J."/>
            <person name="Ahren D."/>
            <person name="Johansson T."/>
            <person name="Persson P."/>
            <person name="Tunlid A."/>
        </authorList>
    </citation>
    <scope>NUCLEOTIDE SEQUENCE [LARGE SCALE GENOMIC DNA]</scope>
    <source>
        <strain evidence="2 3">CBS 661.87</strain>
    </source>
</reference>
<dbReference type="Gene3D" id="3.20.20.140">
    <property type="entry name" value="Metal-dependent hydrolases"/>
    <property type="match status" value="1"/>
</dbReference>
<proteinExistence type="predicted"/>
<protein>
    <submittedName>
        <fullName evidence="2">Uncharacterized protein</fullName>
    </submittedName>
</protein>
<feature type="region of interest" description="Disordered" evidence="1">
    <location>
        <begin position="61"/>
        <end position="132"/>
    </location>
</feature>
<dbReference type="PANTHER" id="PTHR46363:SF1">
    <property type="entry name" value="DEOXYRIBONUCLEASE TATDN2-RELATED"/>
    <property type="match status" value="1"/>
</dbReference>
<dbReference type="PANTHER" id="PTHR46363">
    <property type="entry name" value="DEOXYRIBONUCLEASE TATDN2-RELATED"/>
    <property type="match status" value="1"/>
</dbReference>
<feature type="compositionally biased region" description="Low complexity" evidence="1">
    <location>
        <begin position="92"/>
        <end position="118"/>
    </location>
</feature>
<dbReference type="InterPro" id="IPR032466">
    <property type="entry name" value="Metal_Hydrolase"/>
</dbReference>
<dbReference type="Pfam" id="PF01026">
    <property type="entry name" value="TatD_DNase"/>
    <property type="match status" value="1"/>
</dbReference>
<accession>A0A8H5GNU0</accession>
<evidence type="ECO:0000256" key="1">
    <source>
        <dbReference type="SAM" id="MobiDB-lite"/>
    </source>
</evidence>